<dbReference type="InterPro" id="IPR036047">
    <property type="entry name" value="F-box-like_dom_sf"/>
</dbReference>
<dbReference type="AlphaFoldDB" id="A0A8H6K7N4"/>
<dbReference type="InterPro" id="IPR001810">
    <property type="entry name" value="F-box_dom"/>
</dbReference>
<comment type="caution">
    <text evidence="2">The sequence shown here is derived from an EMBL/GenBank/DDBJ whole genome shotgun (WGS) entry which is preliminary data.</text>
</comment>
<dbReference type="Pfam" id="PF00646">
    <property type="entry name" value="F-box"/>
    <property type="match status" value="1"/>
</dbReference>
<keyword evidence="3" id="KW-1185">Reference proteome</keyword>
<accession>A0A8H6K7N4</accession>
<gene>
    <name evidence="2" type="ORF">CMUS01_09622</name>
</gene>
<reference evidence="2" key="1">
    <citation type="journal article" date="2020" name="Phytopathology">
        <title>Genome Sequence Resources of Colletotrichum truncatum, C. plurivorum, C. musicola, and C. sojae: Four Species Pathogenic to Soybean (Glycine max).</title>
        <authorList>
            <person name="Rogerio F."/>
            <person name="Boufleur T.R."/>
            <person name="Ciampi-Guillardi M."/>
            <person name="Sukno S.A."/>
            <person name="Thon M.R."/>
            <person name="Massola Junior N.S."/>
            <person name="Baroncelli R."/>
        </authorList>
    </citation>
    <scope>NUCLEOTIDE SEQUENCE</scope>
    <source>
        <strain evidence="2">LFN0074</strain>
    </source>
</reference>
<protein>
    <submittedName>
        <fullName evidence="2">F-box domain containing protein</fullName>
    </submittedName>
</protein>
<evidence type="ECO:0000313" key="3">
    <source>
        <dbReference type="Proteomes" id="UP000639643"/>
    </source>
</evidence>
<dbReference type="Proteomes" id="UP000639643">
    <property type="component" value="Unassembled WGS sequence"/>
</dbReference>
<dbReference type="EMBL" id="WIGM01000414">
    <property type="protein sequence ID" value="KAF6825990.1"/>
    <property type="molecule type" value="Genomic_DNA"/>
</dbReference>
<evidence type="ECO:0000313" key="2">
    <source>
        <dbReference type="EMBL" id="KAF6825990.1"/>
    </source>
</evidence>
<evidence type="ECO:0000259" key="1">
    <source>
        <dbReference type="Pfam" id="PF00646"/>
    </source>
</evidence>
<sequence length="417" mass="48234">MLYCYAPPAHALYVADNEWAWPDSKSSGDPSHGPAHPATGSCNGLSLLDLDLDLIGLILDRLKILDLFLLSQTCRAMRALTQRDWALTVAKATEKERFEFWVDLVWMTPNRKHILRSPLMDRVRDVAPDKSSSFPSRAATSFYSRISGASSSMYFLHLANMQMAWALARMPKDRYFPELVEVVLQPRVREHRLGPVRRRETMSAKLLVEGLYVSVEVDYYKQQSPVSLEDFEEYFPDVCLHMSVNLEHESKKFDTLCGVDSGSRTAFTTDLRSALDNIDSEIQGACVRCRTDYSLTARQGRLTVRSWHEFSRWNYCGGNQYAGFAPSIFWRILARRMRFEKTDYASVIRSFWRKTFLKNSTQQSTQQSTQRVRPKFESTDVVVDTVALEKWSPRVCYWQPIQFPHMEYMTEYEGLNI</sequence>
<dbReference type="OrthoDB" id="3766406at2759"/>
<name>A0A8H6K7N4_9PEZI</name>
<organism evidence="2 3">
    <name type="scientific">Colletotrichum musicola</name>
    <dbReference type="NCBI Taxonomy" id="2175873"/>
    <lineage>
        <taxon>Eukaryota</taxon>
        <taxon>Fungi</taxon>
        <taxon>Dikarya</taxon>
        <taxon>Ascomycota</taxon>
        <taxon>Pezizomycotina</taxon>
        <taxon>Sordariomycetes</taxon>
        <taxon>Hypocreomycetidae</taxon>
        <taxon>Glomerellales</taxon>
        <taxon>Glomerellaceae</taxon>
        <taxon>Colletotrichum</taxon>
        <taxon>Colletotrichum orchidearum species complex</taxon>
    </lineage>
</organism>
<proteinExistence type="predicted"/>
<dbReference type="SUPFAM" id="SSF81383">
    <property type="entry name" value="F-box domain"/>
    <property type="match status" value="1"/>
</dbReference>
<feature type="domain" description="F-box" evidence="1">
    <location>
        <begin position="47"/>
        <end position="82"/>
    </location>
</feature>